<evidence type="ECO:0000256" key="1">
    <source>
        <dbReference type="SAM" id="Phobius"/>
    </source>
</evidence>
<dbReference type="RefSeq" id="WP_282544266.1">
    <property type="nucleotide sequence ID" value="NZ_JASCIQ010000022.1"/>
</dbReference>
<sequence length="104" mass="11065">MLLLVLGLFLTVFSLGFTVEMESFPGLRDNVAPIAVVVVLIGGLCGLAGAMLCARSTPRTAAVLGLCLLAAVGWRTYALAPMLPCWSHESVARNEDGSYTCYDR</sequence>
<gene>
    <name evidence="2" type="ORF">QIS96_21310</name>
</gene>
<dbReference type="EMBL" id="JASCIQ010000022">
    <property type="protein sequence ID" value="MDI3406335.1"/>
    <property type="molecule type" value="Genomic_DNA"/>
</dbReference>
<accession>A0ABT6SEC6</accession>
<organism evidence="2 3">
    <name type="scientific">Streptomyces cavernicola</name>
    <dbReference type="NCBI Taxonomy" id="3043613"/>
    <lineage>
        <taxon>Bacteria</taxon>
        <taxon>Bacillati</taxon>
        <taxon>Actinomycetota</taxon>
        <taxon>Actinomycetes</taxon>
        <taxon>Kitasatosporales</taxon>
        <taxon>Streptomycetaceae</taxon>
        <taxon>Streptomyces</taxon>
    </lineage>
</organism>
<evidence type="ECO:0000313" key="2">
    <source>
        <dbReference type="EMBL" id="MDI3406335.1"/>
    </source>
</evidence>
<name>A0ABT6SEC6_9ACTN</name>
<keyword evidence="1" id="KW-0472">Membrane</keyword>
<feature type="transmembrane region" description="Helical" evidence="1">
    <location>
        <begin position="61"/>
        <end position="80"/>
    </location>
</feature>
<evidence type="ECO:0000313" key="3">
    <source>
        <dbReference type="Proteomes" id="UP001223978"/>
    </source>
</evidence>
<feature type="transmembrane region" description="Helical" evidence="1">
    <location>
        <begin position="34"/>
        <end position="54"/>
    </location>
</feature>
<keyword evidence="1" id="KW-1133">Transmembrane helix</keyword>
<protein>
    <submittedName>
        <fullName evidence="2">Uncharacterized protein</fullName>
    </submittedName>
</protein>
<keyword evidence="1" id="KW-0812">Transmembrane</keyword>
<reference evidence="2 3" key="1">
    <citation type="submission" date="2023-05" db="EMBL/GenBank/DDBJ databases">
        <title>Draft genome sequence of Streptomyces sp. B-S-A6 isolated from a cave soil in Thailand.</title>
        <authorList>
            <person name="Chamroensaksri N."/>
            <person name="Muangham S."/>
        </authorList>
    </citation>
    <scope>NUCLEOTIDE SEQUENCE [LARGE SCALE GENOMIC DNA]</scope>
    <source>
        <strain evidence="2 3">B-S-A6</strain>
    </source>
</reference>
<proteinExistence type="predicted"/>
<comment type="caution">
    <text evidence="2">The sequence shown here is derived from an EMBL/GenBank/DDBJ whole genome shotgun (WGS) entry which is preliminary data.</text>
</comment>
<keyword evidence="3" id="KW-1185">Reference proteome</keyword>
<dbReference type="Proteomes" id="UP001223978">
    <property type="component" value="Unassembled WGS sequence"/>
</dbReference>